<dbReference type="InterPro" id="IPR011701">
    <property type="entry name" value="MFS"/>
</dbReference>
<feature type="transmembrane region" description="Helical" evidence="4">
    <location>
        <begin position="313"/>
        <end position="332"/>
    </location>
</feature>
<feature type="transmembrane region" description="Helical" evidence="4">
    <location>
        <begin position="78"/>
        <end position="102"/>
    </location>
</feature>
<feature type="transmembrane region" description="Helical" evidence="4">
    <location>
        <begin position="338"/>
        <end position="362"/>
    </location>
</feature>
<evidence type="ECO:0000256" key="2">
    <source>
        <dbReference type="ARBA" id="ARBA00006727"/>
    </source>
</evidence>
<keyword evidence="4" id="KW-0812">Transmembrane</keyword>
<evidence type="ECO:0000259" key="5">
    <source>
        <dbReference type="PROSITE" id="PS50850"/>
    </source>
</evidence>
<feature type="transmembrane region" description="Helical" evidence="4">
    <location>
        <begin position="114"/>
        <end position="137"/>
    </location>
</feature>
<dbReference type="PANTHER" id="PTHR11360:SF230">
    <property type="entry name" value="MONOCARBOXYLATE TRANSPORTER, PUTATIVE (AFU_ORTHOLOGUE AFUA_2G12790)-RELATED"/>
    <property type="match status" value="1"/>
</dbReference>
<dbReference type="InterPro" id="IPR020846">
    <property type="entry name" value="MFS_dom"/>
</dbReference>
<dbReference type="EMBL" id="JARVKM010000028">
    <property type="protein sequence ID" value="KAK9776323.1"/>
    <property type="molecule type" value="Genomic_DNA"/>
</dbReference>
<keyword evidence="4" id="KW-0472">Membrane</keyword>
<dbReference type="InterPro" id="IPR050327">
    <property type="entry name" value="Proton-linked_MCT"/>
</dbReference>
<sequence>MAEKGHIVPEPQRASSKGPQQDPSCLEKGQFNDNYSPQLFVVQGEQPPEPAAGDTSDSASDPQTLLQDETYPEGGLEAWLVVFGSFCGLVASLGLMNSIAIFQTYNAAHQLSNYSTGTVGWIYSIYTFLAFGCGVYIGPWFDKYGPRWLLLPGGVGIVASLMLMSICTPKRGLATGIASSGGSVGGVVFPLILQRLFDRLGWAWSLRILGFICLLFLIICNLLVKKRLPPAQNASSHPDFMIFRDKAFLFTTLGVFMLEFGLFIPIAYISSYSLHVGFDDSFSFYILTILNASSVFGRLLPGYWADIMGPFNSNMFSVLITMIATFAVWLPAGHTLPGIVIFAILFGFGTGSNISITPVCVGKLCHTQHYGRAGASGMYRICHCIGVLFNNDSSDDIHMDTVVRSWRIHLFSQRLLAGIARVCTLPSRLPARLPPPPSIACRTGNITFARRAVDPHHVPIPPRAWCSNEGELFKTGVAYVFGGADEHRR</sequence>
<feature type="transmembrane region" description="Helical" evidence="4">
    <location>
        <begin position="204"/>
        <end position="224"/>
    </location>
</feature>
<evidence type="ECO:0000313" key="7">
    <source>
        <dbReference type="Proteomes" id="UP001465668"/>
    </source>
</evidence>
<feature type="compositionally biased region" description="Polar residues" evidence="3">
    <location>
        <begin position="13"/>
        <end position="23"/>
    </location>
</feature>
<feature type="transmembrane region" description="Helical" evidence="4">
    <location>
        <begin position="247"/>
        <end position="270"/>
    </location>
</feature>
<feature type="transmembrane region" description="Helical" evidence="4">
    <location>
        <begin position="149"/>
        <end position="166"/>
    </location>
</feature>
<reference evidence="6 7" key="1">
    <citation type="submission" date="2024-02" db="EMBL/GenBank/DDBJ databases">
        <title>First draft genome assembly of two strains of Seiridium cardinale.</title>
        <authorList>
            <person name="Emiliani G."/>
            <person name="Scali E."/>
        </authorList>
    </citation>
    <scope>NUCLEOTIDE SEQUENCE [LARGE SCALE GENOMIC DNA]</scope>
    <source>
        <strain evidence="6 7">BM-138-000479</strain>
    </source>
</reference>
<gene>
    <name evidence="6" type="ORF">SCAR479_06935</name>
</gene>
<dbReference type="Pfam" id="PF07690">
    <property type="entry name" value="MFS_1"/>
    <property type="match status" value="1"/>
</dbReference>
<evidence type="ECO:0000256" key="4">
    <source>
        <dbReference type="SAM" id="Phobius"/>
    </source>
</evidence>
<evidence type="ECO:0000256" key="1">
    <source>
        <dbReference type="ARBA" id="ARBA00004141"/>
    </source>
</evidence>
<comment type="similarity">
    <text evidence="2">Belongs to the major facilitator superfamily. Monocarboxylate porter (TC 2.A.1.13) family.</text>
</comment>
<comment type="caution">
    <text evidence="6">The sequence shown here is derived from an EMBL/GenBank/DDBJ whole genome shotgun (WGS) entry which is preliminary data.</text>
</comment>
<organism evidence="6 7">
    <name type="scientific">Seiridium cardinale</name>
    <dbReference type="NCBI Taxonomy" id="138064"/>
    <lineage>
        <taxon>Eukaryota</taxon>
        <taxon>Fungi</taxon>
        <taxon>Dikarya</taxon>
        <taxon>Ascomycota</taxon>
        <taxon>Pezizomycotina</taxon>
        <taxon>Sordariomycetes</taxon>
        <taxon>Xylariomycetidae</taxon>
        <taxon>Amphisphaeriales</taxon>
        <taxon>Sporocadaceae</taxon>
        <taxon>Seiridium</taxon>
    </lineage>
</organism>
<dbReference type="InterPro" id="IPR036259">
    <property type="entry name" value="MFS_trans_sf"/>
</dbReference>
<dbReference type="Proteomes" id="UP001465668">
    <property type="component" value="Unassembled WGS sequence"/>
</dbReference>
<keyword evidence="7" id="KW-1185">Reference proteome</keyword>
<dbReference type="SUPFAM" id="SSF103473">
    <property type="entry name" value="MFS general substrate transporter"/>
    <property type="match status" value="1"/>
</dbReference>
<feature type="transmembrane region" description="Helical" evidence="4">
    <location>
        <begin position="282"/>
        <end position="301"/>
    </location>
</feature>
<dbReference type="PROSITE" id="PS50850">
    <property type="entry name" value="MFS"/>
    <property type="match status" value="1"/>
</dbReference>
<accession>A0ABR2XRA3</accession>
<dbReference type="PANTHER" id="PTHR11360">
    <property type="entry name" value="MONOCARBOXYLATE TRANSPORTER"/>
    <property type="match status" value="1"/>
</dbReference>
<feature type="transmembrane region" description="Helical" evidence="4">
    <location>
        <begin position="173"/>
        <end position="192"/>
    </location>
</feature>
<keyword evidence="4" id="KW-1133">Transmembrane helix</keyword>
<feature type="region of interest" description="Disordered" evidence="3">
    <location>
        <begin position="1"/>
        <end position="67"/>
    </location>
</feature>
<dbReference type="Gene3D" id="1.20.1250.20">
    <property type="entry name" value="MFS general substrate transporter like domains"/>
    <property type="match status" value="1"/>
</dbReference>
<name>A0ABR2XRA3_9PEZI</name>
<feature type="domain" description="Major facilitator superfamily (MFS) profile" evidence="5">
    <location>
        <begin position="247"/>
        <end position="489"/>
    </location>
</feature>
<evidence type="ECO:0000256" key="3">
    <source>
        <dbReference type="SAM" id="MobiDB-lite"/>
    </source>
</evidence>
<proteinExistence type="inferred from homology"/>
<evidence type="ECO:0000313" key="6">
    <source>
        <dbReference type="EMBL" id="KAK9776323.1"/>
    </source>
</evidence>
<comment type="subcellular location">
    <subcellularLocation>
        <location evidence="1">Membrane</location>
        <topology evidence="1">Multi-pass membrane protein</topology>
    </subcellularLocation>
</comment>
<feature type="compositionally biased region" description="Polar residues" evidence="3">
    <location>
        <begin position="55"/>
        <end position="67"/>
    </location>
</feature>
<protein>
    <submittedName>
        <fullName evidence="6">Major facilitator superfamily (MFS) profile domain-containing protein</fullName>
    </submittedName>
</protein>